<dbReference type="InterPro" id="IPR036719">
    <property type="entry name" value="Neuro-gated_channel_TM_sf"/>
</dbReference>
<dbReference type="PANTHER" id="PTHR18945">
    <property type="entry name" value="NEUROTRANSMITTER GATED ION CHANNEL"/>
    <property type="match status" value="1"/>
</dbReference>
<reference evidence="27 28" key="1">
    <citation type="submission" date="2019-09" db="EMBL/GenBank/DDBJ databases">
        <title>Bird 10,000 Genomes (B10K) Project - Family phase.</title>
        <authorList>
            <person name="Zhang G."/>
        </authorList>
    </citation>
    <scope>NUCLEOTIDE SEQUENCE [LARGE SCALE GENOMIC DNA]</scope>
    <source>
        <strain evidence="27">B10K-CU-031-12</strain>
        <tissue evidence="27">Muscle</tissue>
    </source>
</reference>
<evidence type="ECO:0000256" key="9">
    <source>
        <dbReference type="ARBA" id="ARBA00023136"/>
    </source>
</evidence>
<evidence type="ECO:0000313" key="27">
    <source>
        <dbReference type="EMBL" id="NXF22799.1"/>
    </source>
</evidence>
<keyword evidence="5" id="KW-0732">Signal</keyword>
<dbReference type="NCBIfam" id="TIGR00860">
    <property type="entry name" value="LIC"/>
    <property type="match status" value="1"/>
</dbReference>
<dbReference type="InterPro" id="IPR006029">
    <property type="entry name" value="Neurotrans-gated_channel_TM"/>
</dbReference>
<organism evidence="27 28">
    <name type="scientific">Rhodinocichla rosea</name>
    <dbReference type="NCBI Taxonomy" id="58203"/>
    <lineage>
        <taxon>Eukaryota</taxon>
        <taxon>Metazoa</taxon>
        <taxon>Chordata</taxon>
        <taxon>Craniata</taxon>
        <taxon>Vertebrata</taxon>
        <taxon>Euteleostomi</taxon>
        <taxon>Archelosauria</taxon>
        <taxon>Archosauria</taxon>
        <taxon>Dinosauria</taxon>
        <taxon>Saurischia</taxon>
        <taxon>Theropoda</taxon>
        <taxon>Coelurosauria</taxon>
        <taxon>Aves</taxon>
        <taxon>Neognathae</taxon>
        <taxon>Neoaves</taxon>
        <taxon>Telluraves</taxon>
        <taxon>Australaves</taxon>
        <taxon>Passeriformes</taxon>
        <taxon>Thraupidae</taxon>
        <taxon>Rhodinocichla</taxon>
    </lineage>
</organism>
<evidence type="ECO:0000259" key="26">
    <source>
        <dbReference type="Pfam" id="PF02932"/>
    </source>
</evidence>
<comment type="catalytic activity">
    <reaction evidence="19">
        <text>chloride(in) = chloride(out)</text>
        <dbReference type="Rhea" id="RHEA:29823"/>
        <dbReference type="ChEBI" id="CHEBI:17996"/>
    </reaction>
</comment>
<dbReference type="InterPro" id="IPR006201">
    <property type="entry name" value="Neur_channel"/>
</dbReference>
<dbReference type="Gene3D" id="2.70.170.10">
    <property type="entry name" value="Neurotransmitter-gated ion-channel ligand-binding domain"/>
    <property type="match status" value="1"/>
</dbReference>
<proteinExistence type="inferred from homology"/>
<dbReference type="InterPro" id="IPR038050">
    <property type="entry name" value="Neuro_actylchol_rec"/>
</dbReference>
<comment type="caution">
    <text evidence="27">The sequence shown here is derived from an EMBL/GenBank/DDBJ whole genome shotgun (WGS) entry which is preliminary data.</text>
</comment>
<dbReference type="InterPro" id="IPR006202">
    <property type="entry name" value="Neur_chan_lig-bd"/>
</dbReference>
<dbReference type="Pfam" id="PF02932">
    <property type="entry name" value="Neur_chan_memb"/>
    <property type="match status" value="1"/>
</dbReference>
<evidence type="ECO:0000256" key="2">
    <source>
        <dbReference type="ARBA" id="ARBA00022448"/>
    </source>
</evidence>
<evidence type="ECO:0000256" key="11">
    <source>
        <dbReference type="ARBA" id="ARBA00023170"/>
    </source>
</evidence>
<evidence type="ECO:0000256" key="8">
    <source>
        <dbReference type="ARBA" id="ARBA00023065"/>
    </source>
</evidence>
<evidence type="ECO:0000256" key="19">
    <source>
        <dbReference type="ARBA" id="ARBA00024167"/>
    </source>
</evidence>
<evidence type="ECO:0000256" key="14">
    <source>
        <dbReference type="ARBA" id="ARBA00023214"/>
    </source>
</evidence>
<evidence type="ECO:0000256" key="17">
    <source>
        <dbReference type="ARBA" id="ARBA00023286"/>
    </source>
</evidence>
<feature type="disulfide bond" evidence="22">
    <location>
        <begin position="247"/>
        <end position="258"/>
    </location>
</feature>
<dbReference type="PRINTS" id="PR00253">
    <property type="entry name" value="GABAARECEPTR"/>
</dbReference>
<name>A0A7K8RYB2_9PASS</name>
<evidence type="ECO:0000256" key="21">
    <source>
        <dbReference type="PIRSR" id="PIRSR608127-51"/>
    </source>
</evidence>
<dbReference type="GO" id="GO:0016594">
    <property type="term" value="F:glycine binding"/>
    <property type="evidence" value="ECO:0007669"/>
    <property type="project" value="InterPro"/>
</dbReference>
<keyword evidence="28" id="KW-1185">Reference proteome</keyword>
<feature type="transmembrane region" description="Helical" evidence="24">
    <location>
        <begin position="271"/>
        <end position="293"/>
    </location>
</feature>
<evidence type="ECO:0000256" key="5">
    <source>
        <dbReference type="ARBA" id="ARBA00022729"/>
    </source>
</evidence>
<keyword evidence="6 24" id="KW-1133">Transmembrane helix</keyword>
<evidence type="ECO:0000256" key="6">
    <source>
        <dbReference type="ARBA" id="ARBA00022989"/>
    </source>
</evidence>
<dbReference type="SUPFAM" id="SSF90112">
    <property type="entry name" value="Neurotransmitter-gated ion-channel transmembrane pore"/>
    <property type="match status" value="1"/>
</dbReference>
<evidence type="ECO:0000256" key="12">
    <source>
        <dbReference type="ARBA" id="ARBA00023173"/>
    </source>
</evidence>
<evidence type="ECO:0000256" key="10">
    <source>
        <dbReference type="ARBA" id="ARBA00023157"/>
    </source>
</evidence>
<evidence type="ECO:0000256" key="24">
    <source>
        <dbReference type="RuleBase" id="RU000687"/>
    </source>
</evidence>
<dbReference type="InterPro" id="IPR018000">
    <property type="entry name" value="Neurotransmitter_ion_chnl_CS"/>
</dbReference>
<feature type="binding site" evidence="23">
    <location>
        <begin position="251"/>
        <end position="256"/>
    </location>
    <ligand>
        <name>strychnine</name>
        <dbReference type="ChEBI" id="CHEBI:90700"/>
        <note>antagonist</note>
    </ligand>
</feature>
<keyword evidence="14" id="KW-0868">Chloride</keyword>
<keyword evidence="16" id="KW-0966">Cell projection</keyword>
<dbReference type="FunFam" id="2.70.170.10:FF:000002">
    <property type="entry name" value="Glycine receptor alpha 1 subunit"/>
    <property type="match status" value="1"/>
</dbReference>
<keyword evidence="15" id="KW-0628">Postsynaptic cell membrane</keyword>
<feature type="non-terminal residue" evidence="27">
    <location>
        <position position="1"/>
    </location>
</feature>
<dbReference type="GO" id="GO:0034707">
    <property type="term" value="C:chloride channel complex"/>
    <property type="evidence" value="ECO:0007669"/>
    <property type="project" value="UniProtKB-KW"/>
</dbReference>
<keyword evidence="18 24" id="KW-0407">Ion channel</keyword>
<dbReference type="EMBL" id="VWYZ01000244">
    <property type="protein sequence ID" value="NXF22799.1"/>
    <property type="molecule type" value="Genomic_DNA"/>
</dbReference>
<keyword evidence="3" id="KW-1003">Cell membrane</keyword>
<keyword evidence="9 24" id="KW-0472">Membrane</keyword>
<keyword evidence="11" id="KW-0675">Receptor</keyword>
<accession>A0A7K8RYB2</accession>
<evidence type="ECO:0000256" key="15">
    <source>
        <dbReference type="ARBA" id="ARBA00023257"/>
    </source>
</evidence>
<dbReference type="InterPro" id="IPR006028">
    <property type="entry name" value="GABAA/Glycine_rcpt"/>
</dbReference>
<dbReference type="GO" id="GO:0016934">
    <property type="term" value="F:extracellularly glycine-gated chloride channel activity"/>
    <property type="evidence" value="ECO:0007669"/>
    <property type="project" value="InterPro"/>
</dbReference>
<dbReference type="PRINTS" id="PR00252">
    <property type="entry name" value="NRIONCHANNEL"/>
</dbReference>
<dbReference type="CDD" id="cd19060">
    <property type="entry name" value="LGIC_TM_GlyR_alpha"/>
    <property type="match status" value="1"/>
</dbReference>
<dbReference type="InterPro" id="IPR036734">
    <property type="entry name" value="Neur_chan_lig-bd_sf"/>
</dbReference>
<dbReference type="Proteomes" id="UP000574210">
    <property type="component" value="Unassembled WGS sequence"/>
</dbReference>
<keyword evidence="2 24" id="KW-0813">Transport</keyword>
<keyword evidence="12" id="KW-0869">Chloride channel</keyword>
<keyword evidence="10 22" id="KW-1015">Disulfide bond</keyword>
<feature type="transmembrane region" description="Helical" evidence="24">
    <location>
        <begin position="450"/>
        <end position="470"/>
    </location>
</feature>
<sequence>MPPTPPLPGSAASPSSMARIRYLRAAVSGFYLWEAAVLLSLVATKETDSARSRSMPMSPSDFLDKLMGRMSGYDARIRPNFKGPPVNVTCNIFINSFGSIAETTMDYRVNIFLRQNWNDPRLAYSEYPDDSLDLDPSMLDSIWKPDLFFANEKGANFHEVTTDNKLLRIFKNGNVLYSIRLTLILSCPMDLKNFPMDVQTCIMQLESFGYTMNDLIFEWQEKGAVQVAEGLTLPQFLLKEEKDLCYCTKHYNTGKFTCIEVRFHLERQMGYYLIQMYIPSLLIVILSWVSFWINMDAAPARVALGITTVLTMTTQSSGSRASLPKVSYVKAIDIWMAVCLLFVFSALLEYAAVNFVSRQHKELLRFRRKRKKSKQDSKFTKDTRPAIADDDTRDSQFSITAYGVGPCVQAKDGITQKGPNNPVQPVPKSPDEMRKVFIDRAKKIDTISRACFPLAFLIFNIFYWVIYKIIRHEDIHQ</sequence>
<evidence type="ECO:0000256" key="18">
    <source>
        <dbReference type="ARBA" id="ARBA00023303"/>
    </source>
</evidence>
<dbReference type="GO" id="GO:0042995">
    <property type="term" value="C:cell projection"/>
    <property type="evidence" value="ECO:0007669"/>
    <property type="project" value="UniProtKB-SubCell"/>
</dbReference>
<evidence type="ECO:0000256" key="4">
    <source>
        <dbReference type="ARBA" id="ARBA00022692"/>
    </source>
</evidence>
<feature type="domain" description="Neurotransmitter-gated ion-channel ligand-binding" evidence="25">
    <location>
        <begin position="70"/>
        <end position="269"/>
    </location>
</feature>
<evidence type="ECO:0000256" key="16">
    <source>
        <dbReference type="ARBA" id="ARBA00023273"/>
    </source>
</evidence>
<dbReference type="Gene3D" id="1.20.58.390">
    <property type="entry name" value="Neurotransmitter-gated ion-channel transmembrane domain"/>
    <property type="match status" value="1"/>
</dbReference>
<dbReference type="PROSITE" id="PS00236">
    <property type="entry name" value="NEUROTR_ION_CHANNEL"/>
    <property type="match status" value="1"/>
</dbReference>
<feature type="disulfide bond" evidence="22">
    <location>
        <begin position="187"/>
        <end position="201"/>
    </location>
</feature>
<evidence type="ECO:0000256" key="7">
    <source>
        <dbReference type="ARBA" id="ARBA00023018"/>
    </source>
</evidence>
<dbReference type="SUPFAM" id="SSF63712">
    <property type="entry name" value="Nicotinic receptor ligand binding domain-like"/>
    <property type="match status" value="1"/>
</dbReference>
<evidence type="ECO:0000313" key="28">
    <source>
        <dbReference type="Proteomes" id="UP000574210"/>
    </source>
</evidence>
<comment type="similarity">
    <text evidence="24">Belongs to the ligand-gated ion channel (TC 1.A.9) family.</text>
</comment>
<keyword evidence="4 24" id="KW-0812">Transmembrane</keyword>
<evidence type="ECO:0000256" key="23">
    <source>
        <dbReference type="PIRSR" id="PIRSR608127-53"/>
    </source>
</evidence>
<dbReference type="AlphaFoldDB" id="A0A7K8RYB2"/>
<feature type="site" description="Important for obstruction of the ion pore in the closed conformation" evidence="21">
    <location>
        <position position="310"/>
    </location>
</feature>
<dbReference type="FunFam" id="1.20.58.390:FF:000003">
    <property type="entry name" value="Glycine receptor alpha 2 subunit"/>
    <property type="match status" value="1"/>
</dbReference>
<protein>
    <submittedName>
        <fullName evidence="27">GLRA3 protein</fullName>
    </submittedName>
</protein>
<keyword evidence="7" id="KW-0770">Synapse</keyword>
<evidence type="ECO:0000256" key="13">
    <source>
        <dbReference type="ARBA" id="ARBA00023180"/>
    </source>
</evidence>
<feature type="transmembrane region" description="Helical" evidence="24">
    <location>
        <begin position="334"/>
        <end position="357"/>
    </location>
</feature>
<feature type="domain" description="Neurotransmitter-gated ion-channel transmembrane" evidence="26">
    <location>
        <begin position="276"/>
        <end position="371"/>
    </location>
</feature>
<feature type="transmembrane region" description="Helical" evidence="24">
    <location>
        <begin position="20"/>
        <end position="43"/>
    </location>
</feature>
<dbReference type="Pfam" id="PF02931">
    <property type="entry name" value="Neur_chan_LBD"/>
    <property type="match status" value="1"/>
</dbReference>
<dbReference type="PRINTS" id="PR01673">
    <property type="entry name" value="GLYRALPHA"/>
</dbReference>
<keyword evidence="17" id="KW-1071">Ligand-gated ion channel</keyword>
<keyword evidence="8 24" id="KW-0406">Ion transport</keyword>
<keyword evidence="13" id="KW-0325">Glycoprotein</keyword>
<gene>
    <name evidence="27" type="primary">Glra3</name>
    <name evidence="27" type="ORF">RHOROS_R08616</name>
</gene>
<evidence type="ECO:0000256" key="1">
    <source>
        <dbReference type="ARBA" id="ARBA00004316"/>
    </source>
</evidence>
<evidence type="ECO:0000256" key="20">
    <source>
        <dbReference type="ARBA" id="ARBA00034104"/>
    </source>
</evidence>
<dbReference type="CDD" id="cd19009">
    <property type="entry name" value="LGIC_ECD_GlyR_alpha"/>
    <property type="match status" value="1"/>
</dbReference>
<dbReference type="PRINTS" id="PR01676">
    <property type="entry name" value="GLYRALPHA3"/>
</dbReference>
<feature type="non-terminal residue" evidence="27">
    <location>
        <position position="477"/>
    </location>
</feature>
<evidence type="ECO:0000256" key="3">
    <source>
        <dbReference type="ARBA" id="ARBA00022475"/>
    </source>
</evidence>
<dbReference type="InterPro" id="IPR008130">
    <property type="entry name" value="Glycine_rcpt_A3"/>
</dbReference>
<dbReference type="GO" id="GO:0004888">
    <property type="term" value="F:transmembrane signaling receptor activity"/>
    <property type="evidence" value="ECO:0007669"/>
    <property type="project" value="InterPro"/>
</dbReference>
<dbReference type="GO" id="GO:0022824">
    <property type="term" value="F:transmitter-gated monoatomic ion channel activity"/>
    <property type="evidence" value="ECO:0007669"/>
    <property type="project" value="InterPro"/>
</dbReference>
<evidence type="ECO:0000256" key="22">
    <source>
        <dbReference type="PIRSR" id="PIRSR608127-52"/>
    </source>
</evidence>
<evidence type="ECO:0000259" key="25">
    <source>
        <dbReference type="Pfam" id="PF02931"/>
    </source>
</evidence>
<dbReference type="InterPro" id="IPR008127">
    <property type="entry name" value="Glycine_rcpt_A"/>
</dbReference>
<comment type="subcellular location">
    <subcellularLocation>
        <location evidence="1">Cell projection</location>
    </subcellularLocation>
    <subcellularLocation>
        <location evidence="20">Postsynaptic cell membrane</location>
        <topology evidence="20">Multi-pass membrane protein</topology>
    </subcellularLocation>
</comment>
<dbReference type="GO" id="GO:0045211">
    <property type="term" value="C:postsynaptic membrane"/>
    <property type="evidence" value="ECO:0007669"/>
    <property type="project" value="UniProtKB-SubCell"/>
</dbReference>